<evidence type="ECO:0000313" key="2">
    <source>
        <dbReference type="EMBL" id="MXV51443.1"/>
    </source>
</evidence>
<keyword evidence="1" id="KW-0812">Transmembrane</keyword>
<dbReference type="AlphaFoldDB" id="A0A7K1YA18"/>
<evidence type="ECO:0000256" key="1">
    <source>
        <dbReference type="SAM" id="Phobius"/>
    </source>
</evidence>
<dbReference type="Proteomes" id="UP000466586">
    <property type="component" value="Unassembled WGS sequence"/>
</dbReference>
<feature type="transmembrane region" description="Helical" evidence="1">
    <location>
        <begin position="20"/>
        <end position="39"/>
    </location>
</feature>
<gene>
    <name evidence="2" type="ORF">GS399_10720</name>
</gene>
<keyword evidence="1" id="KW-0472">Membrane</keyword>
<reference evidence="2 3" key="1">
    <citation type="submission" date="2019-11" db="EMBL/GenBank/DDBJ databases">
        <title>Pedobacter sp. HMF7647 Genome sequencing and assembly.</title>
        <authorList>
            <person name="Kang H."/>
            <person name="Kim H."/>
            <person name="Joh K."/>
        </authorList>
    </citation>
    <scope>NUCLEOTIDE SEQUENCE [LARGE SCALE GENOMIC DNA]</scope>
    <source>
        <strain evidence="2 3">HMF7647</strain>
    </source>
</reference>
<protein>
    <recommendedName>
        <fullName evidence="4">DUF304 domain-containing protein</fullName>
    </recommendedName>
</protein>
<comment type="caution">
    <text evidence="2">The sequence shown here is derived from an EMBL/GenBank/DDBJ whole genome shotgun (WGS) entry which is preliminary data.</text>
</comment>
<dbReference type="RefSeq" id="WP_160844611.1">
    <property type="nucleotide sequence ID" value="NZ_WVHT01000004.1"/>
</dbReference>
<evidence type="ECO:0000313" key="3">
    <source>
        <dbReference type="Proteomes" id="UP000466586"/>
    </source>
</evidence>
<keyword evidence="3" id="KW-1185">Reference proteome</keyword>
<sequence length="154" mass="17213">MDKNLYVKNLNLSTTKPTEILIPSLLLSAMVAGTITVAINAIPNYFIYVNLGLGLLAIAMLKGSKKIVMGKKIAFLVINNDSIQYYCEESGENVVIEAEDIIGISTRFCALNIHTRDNQVHCIKMDSVTSEKERWEIKELTRQLARNKRLQIAG</sequence>
<feature type="transmembrane region" description="Helical" evidence="1">
    <location>
        <begin position="45"/>
        <end position="63"/>
    </location>
</feature>
<proteinExistence type="predicted"/>
<keyword evidence="1" id="KW-1133">Transmembrane helix</keyword>
<name>A0A7K1YA18_9SPHI</name>
<evidence type="ECO:0008006" key="4">
    <source>
        <dbReference type="Google" id="ProtNLM"/>
    </source>
</evidence>
<dbReference type="EMBL" id="WVHT01000004">
    <property type="protein sequence ID" value="MXV51443.1"/>
    <property type="molecule type" value="Genomic_DNA"/>
</dbReference>
<accession>A0A7K1YA18</accession>
<organism evidence="2 3">
    <name type="scientific">Hufsiella arboris</name>
    <dbReference type="NCBI Taxonomy" id="2695275"/>
    <lineage>
        <taxon>Bacteria</taxon>
        <taxon>Pseudomonadati</taxon>
        <taxon>Bacteroidota</taxon>
        <taxon>Sphingobacteriia</taxon>
        <taxon>Sphingobacteriales</taxon>
        <taxon>Sphingobacteriaceae</taxon>
        <taxon>Hufsiella</taxon>
    </lineage>
</organism>